<dbReference type="AlphaFoldDB" id="A0A327YYS3"/>
<dbReference type="Proteomes" id="UP000249341">
    <property type="component" value="Unassembled WGS sequence"/>
</dbReference>
<keyword evidence="1" id="KW-0812">Transmembrane</keyword>
<feature type="transmembrane region" description="Helical" evidence="1">
    <location>
        <begin position="32"/>
        <end position="52"/>
    </location>
</feature>
<name>A0A327YYS3_9ACTN</name>
<feature type="transmembrane region" description="Helical" evidence="1">
    <location>
        <begin position="58"/>
        <end position="80"/>
    </location>
</feature>
<feature type="transmembrane region" description="Helical" evidence="1">
    <location>
        <begin position="269"/>
        <end position="287"/>
    </location>
</feature>
<feature type="transmembrane region" description="Helical" evidence="1">
    <location>
        <begin position="486"/>
        <end position="505"/>
    </location>
</feature>
<organism evidence="2 3">
    <name type="scientific">Actinoplanes lutulentus</name>
    <dbReference type="NCBI Taxonomy" id="1287878"/>
    <lineage>
        <taxon>Bacteria</taxon>
        <taxon>Bacillati</taxon>
        <taxon>Actinomycetota</taxon>
        <taxon>Actinomycetes</taxon>
        <taxon>Micromonosporales</taxon>
        <taxon>Micromonosporaceae</taxon>
        <taxon>Actinoplanes</taxon>
    </lineage>
</organism>
<feature type="transmembrane region" description="Helical" evidence="1">
    <location>
        <begin position="92"/>
        <end position="111"/>
    </location>
</feature>
<dbReference type="RefSeq" id="WP_111654897.1">
    <property type="nucleotide sequence ID" value="NZ_JACHWI010000002.1"/>
</dbReference>
<reference evidence="2 3" key="1">
    <citation type="submission" date="2018-06" db="EMBL/GenBank/DDBJ databases">
        <title>Genomic Encyclopedia of Type Strains, Phase III (KMG-III): the genomes of soil and plant-associated and newly described type strains.</title>
        <authorList>
            <person name="Whitman W."/>
        </authorList>
    </citation>
    <scope>NUCLEOTIDE SEQUENCE [LARGE SCALE GENOMIC DNA]</scope>
    <source>
        <strain evidence="2 3">CGMCC 4.7090</strain>
    </source>
</reference>
<keyword evidence="3" id="KW-1185">Reference proteome</keyword>
<evidence type="ECO:0000313" key="3">
    <source>
        <dbReference type="Proteomes" id="UP000249341"/>
    </source>
</evidence>
<evidence type="ECO:0000256" key="1">
    <source>
        <dbReference type="SAM" id="Phobius"/>
    </source>
</evidence>
<feature type="transmembrane region" description="Helical" evidence="1">
    <location>
        <begin position="415"/>
        <end position="432"/>
    </location>
</feature>
<sequence>MDLLITLLAVAFFLLMPGLPAAMLLRLPDRLATLVLAVGVSLATNLVASYVLLRMGLLSTATALVPIALIGAVLLAVRWWRDRPRVAAWRPGRCTPVALLVAGGLFAWAIAVTDPAEMNGYGLISVVPIPLLLALAVLSVLGPKGLVGFAVVLFGFPAAIEPEPFPPVAWTIASFVDYIAVYGDVVPYFDARFSWPAFFAASANLTDAAGLPSAMSLLAPTPIVLNLLMAPPVLLMARVLLRDRRAAYLAPLLFLLGNWYQQDYLSPQAVALVLAVSAVSLLLWLTAGSPGVPGAGWRRWIPVAAARPGLGRRVPVAVEAFVLLMTGAVVITHQLTPVVLVLWLLVLQVAGRLRHRGLAIVVGVLFAGWVVVGAAEFSRRNPGEILGDIGRLRETLRLAVFVRIDGTPEHVRMQLLRVTVSAAYLLAAAAAALTRPRQLVLAGLAVAPFILVALNSYGGEVMLRAFLFSLPATAVLAASLIPVHRVATACILVLAAVASIASRGANQPFERVTPADVAASAYVGEHVPATASLAQYSGFSPYSRLGPAGPRSSFLLDDDRCLTPGDQTDCALILRPDWILITEGQVAHARLAGNGPPDWAERLLANGYTEVFRQGEARVLTAR</sequence>
<protein>
    <recommendedName>
        <fullName evidence="4">4-amino-4-deoxy-L-arabinose transferase-like glycosyltransferase</fullName>
    </recommendedName>
</protein>
<dbReference type="OrthoDB" id="139907at2"/>
<feature type="transmembrane region" description="Helical" evidence="1">
    <location>
        <begin position="131"/>
        <end position="156"/>
    </location>
</feature>
<keyword evidence="1" id="KW-1133">Transmembrane helix</keyword>
<evidence type="ECO:0008006" key="4">
    <source>
        <dbReference type="Google" id="ProtNLM"/>
    </source>
</evidence>
<feature type="transmembrane region" description="Helical" evidence="1">
    <location>
        <begin position="357"/>
        <end position="375"/>
    </location>
</feature>
<feature type="transmembrane region" description="Helical" evidence="1">
    <location>
        <begin position="320"/>
        <end position="345"/>
    </location>
</feature>
<feature type="transmembrane region" description="Helical" evidence="1">
    <location>
        <begin position="6"/>
        <end position="25"/>
    </location>
</feature>
<feature type="transmembrane region" description="Helical" evidence="1">
    <location>
        <begin position="168"/>
        <end position="189"/>
    </location>
</feature>
<evidence type="ECO:0000313" key="2">
    <source>
        <dbReference type="EMBL" id="RAK26063.1"/>
    </source>
</evidence>
<gene>
    <name evidence="2" type="ORF">B0I29_12999</name>
</gene>
<accession>A0A327YYS3</accession>
<feature type="transmembrane region" description="Helical" evidence="1">
    <location>
        <begin position="439"/>
        <end position="457"/>
    </location>
</feature>
<keyword evidence="1" id="KW-0472">Membrane</keyword>
<comment type="caution">
    <text evidence="2">The sequence shown here is derived from an EMBL/GenBank/DDBJ whole genome shotgun (WGS) entry which is preliminary data.</text>
</comment>
<dbReference type="EMBL" id="QLMJ01000029">
    <property type="protein sequence ID" value="RAK26063.1"/>
    <property type="molecule type" value="Genomic_DNA"/>
</dbReference>
<proteinExistence type="predicted"/>
<feature type="transmembrane region" description="Helical" evidence="1">
    <location>
        <begin position="223"/>
        <end position="241"/>
    </location>
</feature>